<protein>
    <submittedName>
        <fullName evidence="1">Uncharacterized protein</fullName>
    </submittedName>
</protein>
<name>A0ACC2NHR3_9HYME</name>
<evidence type="ECO:0000313" key="2">
    <source>
        <dbReference type="Proteomes" id="UP001239111"/>
    </source>
</evidence>
<dbReference type="EMBL" id="CM056743">
    <property type="protein sequence ID" value="KAJ8670456.1"/>
    <property type="molecule type" value="Genomic_DNA"/>
</dbReference>
<gene>
    <name evidence="1" type="ORF">QAD02_001715</name>
</gene>
<sequence length="153" mass="17143">MANKLNQGFEKADSRNLPVVTTTMVYAFITRDERFDLPECKGAKAGRSSKESCGDSAIGYVSLKRNDKDSCTVRGMVYPEHKNRDKSYPVIVIVNIRKEKVHDMEFSWCKAGKGGCKHAVALLSCLNRRYGKPSCTEFMCYWKKSVSSGVGQI</sequence>
<organism evidence="1 2">
    <name type="scientific">Eretmocerus hayati</name>
    <dbReference type="NCBI Taxonomy" id="131215"/>
    <lineage>
        <taxon>Eukaryota</taxon>
        <taxon>Metazoa</taxon>
        <taxon>Ecdysozoa</taxon>
        <taxon>Arthropoda</taxon>
        <taxon>Hexapoda</taxon>
        <taxon>Insecta</taxon>
        <taxon>Pterygota</taxon>
        <taxon>Neoptera</taxon>
        <taxon>Endopterygota</taxon>
        <taxon>Hymenoptera</taxon>
        <taxon>Apocrita</taxon>
        <taxon>Proctotrupomorpha</taxon>
        <taxon>Chalcidoidea</taxon>
        <taxon>Aphelinidae</taxon>
        <taxon>Aphelininae</taxon>
        <taxon>Eretmocerus</taxon>
    </lineage>
</organism>
<keyword evidence="2" id="KW-1185">Reference proteome</keyword>
<accession>A0ACC2NHR3</accession>
<comment type="caution">
    <text evidence="1">The sequence shown here is derived from an EMBL/GenBank/DDBJ whole genome shotgun (WGS) entry which is preliminary data.</text>
</comment>
<dbReference type="Proteomes" id="UP001239111">
    <property type="component" value="Chromosome 3"/>
</dbReference>
<proteinExistence type="predicted"/>
<reference evidence="1" key="1">
    <citation type="submission" date="2023-04" db="EMBL/GenBank/DDBJ databases">
        <title>A chromosome-level genome assembly of the parasitoid wasp Eretmocerus hayati.</title>
        <authorList>
            <person name="Zhong Y."/>
            <person name="Liu S."/>
            <person name="Liu Y."/>
        </authorList>
    </citation>
    <scope>NUCLEOTIDE SEQUENCE</scope>
    <source>
        <strain evidence="1">ZJU_SS_LIU_2023</strain>
    </source>
</reference>
<evidence type="ECO:0000313" key="1">
    <source>
        <dbReference type="EMBL" id="KAJ8670456.1"/>
    </source>
</evidence>